<accession>A0A4C1W9C2</accession>
<comment type="caution">
    <text evidence="1">The sequence shown here is derived from an EMBL/GenBank/DDBJ whole genome shotgun (WGS) entry which is preliminary data.</text>
</comment>
<reference evidence="1 2" key="1">
    <citation type="journal article" date="2019" name="Commun. Biol.">
        <title>The bagworm genome reveals a unique fibroin gene that provides high tensile strength.</title>
        <authorList>
            <person name="Kono N."/>
            <person name="Nakamura H."/>
            <person name="Ohtoshi R."/>
            <person name="Tomita M."/>
            <person name="Numata K."/>
            <person name="Arakawa K."/>
        </authorList>
    </citation>
    <scope>NUCLEOTIDE SEQUENCE [LARGE SCALE GENOMIC DNA]</scope>
</reference>
<sequence length="155" mass="18303">MEKILGLKRGYERRKASYKYKKLIKKRLLPACLYVWQPKMDFNIEHYKQTRNWPAQDIKETYRTRSEGLLKIINYSGADCAGPALARERPYGFLGALVIIVNFGTYERTARSFSLLQRNQNGQHSFVAIRPYKSFRYFRVTDCRQQHDQSVVKVT</sequence>
<dbReference type="Proteomes" id="UP000299102">
    <property type="component" value="Unassembled WGS sequence"/>
</dbReference>
<name>A0A4C1W9C2_EUMVA</name>
<proteinExistence type="predicted"/>
<keyword evidence="2" id="KW-1185">Reference proteome</keyword>
<dbReference type="AlphaFoldDB" id="A0A4C1W9C2"/>
<evidence type="ECO:0000313" key="1">
    <source>
        <dbReference type="EMBL" id="GBP47988.1"/>
    </source>
</evidence>
<organism evidence="1 2">
    <name type="scientific">Eumeta variegata</name>
    <name type="common">Bagworm moth</name>
    <name type="synonym">Eumeta japonica</name>
    <dbReference type="NCBI Taxonomy" id="151549"/>
    <lineage>
        <taxon>Eukaryota</taxon>
        <taxon>Metazoa</taxon>
        <taxon>Ecdysozoa</taxon>
        <taxon>Arthropoda</taxon>
        <taxon>Hexapoda</taxon>
        <taxon>Insecta</taxon>
        <taxon>Pterygota</taxon>
        <taxon>Neoptera</taxon>
        <taxon>Endopterygota</taxon>
        <taxon>Lepidoptera</taxon>
        <taxon>Glossata</taxon>
        <taxon>Ditrysia</taxon>
        <taxon>Tineoidea</taxon>
        <taxon>Psychidae</taxon>
        <taxon>Oiketicinae</taxon>
        <taxon>Eumeta</taxon>
    </lineage>
</organism>
<evidence type="ECO:0000313" key="2">
    <source>
        <dbReference type="Proteomes" id="UP000299102"/>
    </source>
</evidence>
<gene>
    <name evidence="1" type="ORF">EVAR_40412_1</name>
</gene>
<dbReference type="EMBL" id="BGZK01000514">
    <property type="protein sequence ID" value="GBP47988.1"/>
    <property type="molecule type" value="Genomic_DNA"/>
</dbReference>
<protein>
    <submittedName>
        <fullName evidence="1">Uncharacterized protein</fullName>
    </submittedName>
</protein>